<evidence type="ECO:0000313" key="2">
    <source>
        <dbReference type="EMBL" id="ORY43011.1"/>
    </source>
</evidence>
<dbReference type="AlphaFoldDB" id="A0A1Y2C7K4"/>
<evidence type="ECO:0000256" key="1">
    <source>
        <dbReference type="SAM" id="Coils"/>
    </source>
</evidence>
<protein>
    <submittedName>
        <fullName evidence="2">Uncharacterized protein</fullName>
    </submittedName>
</protein>
<reference evidence="2 3" key="1">
    <citation type="submission" date="2016-07" db="EMBL/GenBank/DDBJ databases">
        <title>Pervasive Adenine N6-methylation of Active Genes in Fungi.</title>
        <authorList>
            <consortium name="DOE Joint Genome Institute"/>
            <person name="Mondo S.J."/>
            <person name="Dannebaum R.O."/>
            <person name="Kuo R.C."/>
            <person name="Labutti K."/>
            <person name="Haridas S."/>
            <person name="Kuo A."/>
            <person name="Salamov A."/>
            <person name="Ahrendt S.R."/>
            <person name="Lipzen A."/>
            <person name="Sullivan W."/>
            <person name="Andreopoulos W.B."/>
            <person name="Clum A."/>
            <person name="Lindquist E."/>
            <person name="Daum C."/>
            <person name="Ramamoorthy G.K."/>
            <person name="Gryganskyi A."/>
            <person name="Culley D."/>
            <person name="Magnuson J.K."/>
            <person name="James T.Y."/>
            <person name="O'Malley M.A."/>
            <person name="Stajich J.E."/>
            <person name="Spatafora J.W."/>
            <person name="Visel A."/>
            <person name="Grigoriev I.V."/>
        </authorList>
    </citation>
    <scope>NUCLEOTIDE SEQUENCE [LARGE SCALE GENOMIC DNA]</scope>
    <source>
        <strain evidence="2 3">JEL800</strain>
    </source>
</reference>
<dbReference type="Proteomes" id="UP000193642">
    <property type="component" value="Unassembled WGS sequence"/>
</dbReference>
<name>A0A1Y2C7K4_9FUNG</name>
<dbReference type="EMBL" id="MCGO01000026">
    <property type="protein sequence ID" value="ORY43011.1"/>
    <property type="molecule type" value="Genomic_DNA"/>
</dbReference>
<gene>
    <name evidence="2" type="ORF">BCR33DRAFT_268198</name>
</gene>
<evidence type="ECO:0000313" key="3">
    <source>
        <dbReference type="Proteomes" id="UP000193642"/>
    </source>
</evidence>
<keyword evidence="3" id="KW-1185">Reference proteome</keyword>
<feature type="coiled-coil region" evidence="1">
    <location>
        <begin position="29"/>
        <end position="124"/>
    </location>
</feature>
<accession>A0A1Y2C7K4</accession>
<sequence>MSKDSLLTQQKAELHRLNQSEQELSIAIKREFENKIKEQMGQIEQLKTEAYEQMGQLNMIQKKHQTELRQAFEEKEQALMALETRISAALFQKDEQIKGLKSKIEELAEQNAQLKRFIEKECKNLL</sequence>
<dbReference type="STRING" id="329046.A0A1Y2C7K4"/>
<keyword evidence="1" id="KW-0175">Coiled coil</keyword>
<proteinExistence type="predicted"/>
<comment type="caution">
    <text evidence="2">The sequence shown here is derived from an EMBL/GenBank/DDBJ whole genome shotgun (WGS) entry which is preliminary data.</text>
</comment>
<organism evidence="2 3">
    <name type="scientific">Rhizoclosmatium globosum</name>
    <dbReference type="NCBI Taxonomy" id="329046"/>
    <lineage>
        <taxon>Eukaryota</taxon>
        <taxon>Fungi</taxon>
        <taxon>Fungi incertae sedis</taxon>
        <taxon>Chytridiomycota</taxon>
        <taxon>Chytridiomycota incertae sedis</taxon>
        <taxon>Chytridiomycetes</taxon>
        <taxon>Chytridiales</taxon>
        <taxon>Chytriomycetaceae</taxon>
        <taxon>Rhizoclosmatium</taxon>
    </lineage>
</organism>